<dbReference type="OrthoDB" id="9803889at2"/>
<keyword evidence="8 9" id="KW-0238">DNA-binding</keyword>
<dbReference type="GO" id="GO:0003697">
    <property type="term" value="F:single-stranded DNA binding"/>
    <property type="evidence" value="ECO:0007669"/>
    <property type="project" value="UniProtKB-UniRule"/>
</dbReference>
<dbReference type="RefSeq" id="WP_101357309.1">
    <property type="nucleotide sequence ID" value="NZ_NKXO01000001.1"/>
</dbReference>
<comment type="function">
    <text evidence="9 10">The RecF protein is involved in DNA metabolism; it is required for DNA replication and normal SOS inducibility. RecF binds preferentially to single-stranded, linear DNA. It also seems to bind ATP.</text>
</comment>
<dbReference type="InterPro" id="IPR042174">
    <property type="entry name" value="RecF_2"/>
</dbReference>
<dbReference type="EMBL" id="NKXO01000001">
    <property type="protein sequence ID" value="PKQ70903.1"/>
    <property type="molecule type" value="Genomic_DNA"/>
</dbReference>
<dbReference type="PANTHER" id="PTHR32182">
    <property type="entry name" value="DNA REPLICATION AND REPAIR PROTEIN RECF"/>
    <property type="match status" value="1"/>
</dbReference>
<evidence type="ECO:0000256" key="8">
    <source>
        <dbReference type="ARBA" id="ARBA00023125"/>
    </source>
</evidence>
<name>A0A2N3IKY7_9BACT</name>
<gene>
    <name evidence="9" type="primary">recF</name>
    <name evidence="12" type="ORF">Rain11_0044</name>
</gene>
<proteinExistence type="inferred from homology"/>
<evidence type="ECO:0000256" key="6">
    <source>
        <dbReference type="ARBA" id="ARBA00022741"/>
    </source>
</evidence>
<dbReference type="InterPro" id="IPR018078">
    <property type="entry name" value="DNA-binding_RecF_CS"/>
</dbReference>
<dbReference type="Gene3D" id="1.20.1050.90">
    <property type="entry name" value="RecF/RecN/SMC, N-terminal domain"/>
    <property type="match status" value="1"/>
</dbReference>
<protein>
    <recommendedName>
        <fullName evidence="3 9">DNA replication and repair protein RecF</fullName>
    </recommendedName>
</protein>
<evidence type="ECO:0000256" key="7">
    <source>
        <dbReference type="ARBA" id="ARBA00022840"/>
    </source>
</evidence>
<evidence type="ECO:0000256" key="2">
    <source>
        <dbReference type="ARBA" id="ARBA00008016"/>
    </source>
</evidence>
<evidence type="ECO:0000256" key="5">
    <source>
        <dbReference type="ARBA" id="ARBA00022705"/>
    </source>
</evidence>
<dbReference type="Gene3D" id="3.40.50.300">
    <property type="entry name" value="P-loop containing nucleotide triphosphate hydrolases"/>
    <property type="match status" value="1"/>
</dbReference>
<comment type="subcellular location">
    <subcellularLocation>
        <location evidence="1 9 10">Cytoplasm</location>
    </subcellularLocation>
</comment>
<keyword evidence="6 9" id="KW-0547">Nucleotide-binding</keyword>
<feature type="domain" description="RecF/RecN/SMC N-terminal" evidence="11">
    <location>
        <begin position="6"/>
        <end position="345"/>
    </location>
</feature>
<dbReference type="InterPro" id="IPR001238">
    <property type="entry name" value="DNA-binding_RecF"/>
</dbReference>
<dbReference type="GO" id="GO:0009432">
    <property type="term" value="P:SOS response"/>
    <property type="evidence" value="ECO:0007669"/>
    <property type="project" value="UniProtKB-UniRule"/>
</dbReference>
<dbReference type="NCBIfam" id="TIGR00611">
    <property type="entry name" value="recf"/>
    <property type="match status" value="1"/>
</dbReference>
<evidence type="ECO:0000256" key="1">
    <source>
        <dbReference type="ARBA" id="ARBA00004496"/>
    </source>
</evidence>
<feature type="binding site" evidence="9">
    <location>
        <begin position="33"/>
        <end position="40"/>
    </location>
    <ligand>
        <name>ATP</name>
        <dbReference type="ChEBI" id="CHEBI:30616"/>
    </ligand>
</feature>
<dbReference type="SUPFAM" id="SSF52540">
    <property type="entry name" value="P-loop containing nucleoside triphosphate hydrolases"/>
    <property type="match status" value="1"/>
</dbReference>
<evidence type="ECO:0000256" key="4">
    <source>
        <dbReference type="ARBA" id="ARBA00022490"/>
    </source>
</evidence>
<dbReference type="GO" id="GO:0005524">
    <property type="term" value="F:ATP binding"/>
    <property type="evidence" value="ECO:0007669"/>
    <property type="project" value="UniProtKB-UniRule"/>
</dbReference>
<keyword evidence="7 9" id="KW-0067">ATP-binding</keyword>
<dbReference type="Pfam" id="PF02463">
    <property type="entry name" value="SMC_N"/>
    <property type="match status" value="1"/>
</dbReference>
<dbReference type="InterPro" id="IPR027417">
    <property type="entry name" value="P-loop_NTPase"/>
</dbReference>
<dbReference type="HAMAP" id="MF_00365">
    <property type="entry name" value="RecF"/>
    <property type="match status" value="1"/>
</dbReference>
<accession>A0A2N3IKY7</accession>
<dbReference type="InterPro" id="IPR003395">
    <property type="entry name" value="RecF/RecN/SMC_N"/>
</dbReference>
<dbReference type="GO" id="GO:0000731">
    <property type="term" value="P:DNA synthesis involved in DNA repair"/>
    <property type="evidence" value="ECO:0007669"/>
    <property type="project" value="TreeGrafter"/>
</dbReference>
<sequence length="360" mass="41936">MKHLAIREISLHNFKNYPKREFTFDASHTLIFGRNGIGKTNLLDAIYFLSLTKSAFHSDRQLILQNENFCRVDATFQENETLHKLTAIYAPPERKRFILDDYAFPTLAEYIGRFPVIMIAPNDTDLIREGSEERRRFADTILCQTDKVYLQALSQYNYLLKQRNSLLSQNPFPTSAYKLLEVYNYQLSPLNQKIAQKRQDFANSLAPLLQKNYAEMAQKDANAEISYETNCLQSDFEEIFRQSLEKDIALRRTSVGIHKDDFVFMLNANPIKKFGSQGEQKTFVIALKLAVFEFLKENLQITPILLLDDILDKLDETRTFQLLQKVMQNPFGQVLLTEANPKRLEQIPVLKNWQKIEIFD</sequence>
<keyword evidence="4 9" id="KW-0963">Cytoplasm</keyword>
<dbReference type="GO" id="GO:0006302">
    <property type="term" value="P:double-strand break repair"/>
    <property type="evidence" value="ECO:0007669"/>
    <property type="project" value="TreeGrafter"/>
</dbReference>
<evidence type="ECO:0000256" key="9">
    <source>
        <dbReference type="HAMAP-Rule" id="MF_00365"/>
    </source>
</evidence>
<evidence type="ECO:0000256" key="10">
    <source>
        <dbReference type="RuleBase" id="RU000578"/>
    </source>
</evidence>
<dbReference type="GO" id="GO:0006260">
    <property type="term" value="P:DNA replication"/>
    <property type="evidence" value="ECO:0007669"/>
    <property type="project" value="UniProtKB-UniRule"/>
</dbReference>
<dbReference type="AlphaFoldDB" id="A0A2N3IKY7"/>
<organism evidence="12 13">
    <name type="scientific">Raineya orbicola</name>
    <dbReference type="NCBI Taxonomy" id="2016530"/>
    <lineage>
        <taxon>Bacteria</taxon>
        <taxon>Pseudomonadati</taxon>
        <taxon>Bacteroidota</taxon>
        <taxon>Cytophagia</taxon>
        <taxon>Cytophagales</taxon>
        <taxon>Raineyaceae</taxon>
        <taxon>Raineya</taxon>
    </lineage>
</organism>
<evidence type="ECO:0000313" key="13">
    <source>
        <dbReference type="Proteomes" id="UP000233387"/>
    </source>
</evidence>
<evidence type="ECO:0000256" key="3">
    <source>
        <dbReference type="ARBA" id="ARBA00020170"/>
    </source>
</evidence>
<dbReference type="PANTHER" id="PTHR32182:SF0">
    <property type="entry name" value="DNA REPLICATION AND REPAIR PROTEIN RECF"/>
    <property type="match status" value="1"/>
</dbReference>
<comment type="caution">
    <text evidence="12">The sequence shown here is derived from an EMBL/GenBank/DDBJ whole genome shotgun (WGS) entry which is preliminary data.</text>
</comment>
<keyword evidence="13" id="KW-1185">Reference proteome</keyword>
<keyword evidence="5 9" id="KW-0235">DNA replication</keyword>
<dbReference type="GO" id="GO:0005737">
    <property type="term" value="C:cytoplasm"/>
    <property type="evidence" value="ECO:0007669"/>
    <property type="project" value="UniProtKB-SubCell"/>
</dbReference>
<reference evidence="12 13" key="1">
    <citation type="submission" date="2017-06" db="EMBL/GenBank/DDBJ databases">
        <title>Raineya orbicola gen. nov., sp. nov. a slightly thermophilic bacterium of the phylum Bacteroidetes and the description of Raineyaceae fam. nov.</title>
        <authorList>
            <person name="Albuquerque L."/>
            <person name="Polonia A.R.M."/>
            <person name="Barroso C."/>
            <person name="Froufe H.J.C."/>
            <person name="Lage O."/>
            <person name="Lobo-Da-Cunha A."/>
            <person name="Egas C."/>
            <person name="Da Costa M.S."/>
        </authorList>
    </citation>
    <scope>NUCLEOTIDE SEQUENCE [LARGE SCALE GENOMIC DNA]</scope>
    <source>
        <strain evidence="12 13">SPSPC-11</strain>
    </source>
</reference>
<keyword evidence="9 10" id="KW-0234">DNA repair</keyword>
<keyword evidence="9 10" id="KW-0227">DNA damage</keyword>
<comment type="similarity">
    <text evidence="2 9 10">Belongs to the RecF family.</text>
</comment>
<evidence type="ECO:0000313" key="12">
    <source>
        <dbReference type="EMBL" id="PKQ70903.1"/>
    </source>
</evidence>
<evidence type="ECO:0000259" key="11">
    <source>
        <dbReference type="Pfam" id="PF02463"/>
    </source>
</evidence>
<keyword evidence="9 10" id="KW-0742">SOS response</keyword>
<dbReference type="PROSITE" id="PS00618">
    <property type="entry name" value="RECF_2"/>
    <property type="match status" value="1"/>
</dbReference>
<dbReference type="Proteomes" id="UP000233387">
    <property type="component" value="Unassembled WGS sequence"/>
</dbReference>